<dbReference type="OMA" id="GIWELEL"/>
<accession>F4P3Q9</accession>
<keyword evidence="4" id="KW-0804">Transcription</keyword>
<feature type="region of interest" description="Disordered" evidence="6">
    <location>
        <begin position="46"/>
        <end position="71"/>
    </location>
</feature>
<protein>
    <recommendedName>
        <fullName evidence="9">Enhancer of translation termination 1</fullName>
    </recommendedName>
</protein>
<comment type="similarity">
    <text evidence="2">Belongs to the ETT1 family.</text>
</comment>
<dbReference type="GeneID" id="18243318"/>
<dbReference type="GO" id="GO:2000640">
    <property type="term" value="P:positive regulation of SREBP signaling pathway"/>
    <property type="evidence" value="ECO:0000318"/>
    <property type="project" value="GO_Central"/>
</dbReference>
<evidence type="ECO:0008006" key="9">
    <source>
        <dbReference type="Google" id="ProtNLM"/>
    </source>
</evidence>
<evidence type="ECO:0000313" key="8">
    <source>
        <dbReference type="Proteomes" id="UP000007241"/>
    </source>
</evidence>
<dbReference type="HOGENOM" id="CLU_605470_0_0_1"/>
<dbReference type="AlphaFoldDB" id="F4P3Q9"/>
<keyword evidence="3" id="KW-0805">Transcription regulation</keyword>
<dbReference type="Pfam" id="PF12753">
    <property type="entry name" value="Nro1"/>
    <property type="match status" value="1"/>
</dbReference>
<dbReference type="GO" id="GO:0005634">
    <property type="term" value="C:nucleus"/>
    <property type="evidence" value="ECO:0000318"/>
    <property type="project" value="GO_Central"/>
</dbReference>
<evidence type="ECO:0000313" key="7">
    <source>
        <dbReference type="EMBL" id="EGF80125.1"/>
    </source>
</evidence>
<dbReference type="InterPro" id="IPR024318">
    <property type="entry name" value="Nro1/ETT1"/>
</dbReference>
<organism evidence="7 8">
    <name type="scientific">Batrachochytrium dendrobatidis (strain JAM81 / FGSC 10211)</name>
    <name type="common">Frog chytrid fungus</name>
    <dbReference type="NCBI Taxonomy" id="684364"/>
    <lineage>
        <taxon>Eukaryota</taxon>
        <taxon>Fungi</taxon>
        <taxon>Fungi incertae sedis</taxon>
        <taxon>Chytridiomycota</taxon>
        <taxon>Chytridiomycota incertae sedis</taxon>
        <taxon>Chytridiomycetes</taxon>
        <taxon>Rhizophydiales</taxon>
        <taxon>Rhizophydiales incertae sedis</taxon>
        <taxon>Batrachochytrium</taxon>
    </lineage>
</organism>
<feature type="region of interest" description="Disordered" evidence="6">
    <location>
        <begin position="1"/>
        <end position="28"/>
    </location>
</feature>
<comment type="subcellular location">
    <subcellularLocation>
        <location evidence="1">Nucleus</location>
    </subcellularLocation>
</comment>
<dbReference type="PANTHER" id="PTHR28290">
    <property type="entry name" value="ENHANCER OF TRANSLATION TERMINATION 1"/>
    <property type="match status" value="1"/>
</dbReference>
<dbReference type="OrthoDB" id="5598057at2759"/>
<reference evidence="7 8" key="1">
    <citation type="submission" date="2009-12" db="EMBL/GenBank/DDBJ databases">
        <title>The draft genome of Batrachochytrium dendrobatidis.</title>
        <authorList>
            <consortium name="US DOE Joint Genome Institute (JGI-PGF)"/>
            <person name="Kuo A."/>
            <person name="Salamov A."/>
            <person name="Schmutz J."/>
            <person name="Lucas S."/>
            <person name="Pitluck S."/>
            <person name="Rosenblum E."/>
            <person name="Stajich J."/>
            <person name="Eisen M."/>
            <person name="Grigoriev I.V."/>
        </authorList>
    </citation>
    <scope>NUCLEOTIDE SEQUENCE [LARGE SCALE GENOMIC DNA]</scope>
    <source>
        <strain evidence="8">JAM81 / FGSC 10211</strain>
    </source>
</reference>
<proteinExistence type="inferred from homology"/>
<evidence type="ECO:0000256" key="3">
    <source>
        <dbReference type="ARBA" id="ARBA00023015"/>
    </source>
</evidence>
<dbReference type="PANTHER" id="PTHR28290:SF1">
    <property type="entry name" value="ENHANCER OF TRANSLATION TERMINATION 1"/>
    <property type="match status" value="1"/>
</dbReference>
<feature type="compositionally biased region" description="Polar residues" evidence="6">
    <location>
        <begin position="46"/>
        <end position="61"/>
    </location>
</feature>
<name>F4P3Q9_BATDJ</name>
<dbReference type="InParanoid" id="F4P3Q9"/>
<dbReference type="EMBL" id="GL882884">
    <property type="protein sequence ID" value="EGF80125.1"/>
    <property type="molecule type" value="Genomic_DNA"/>
</dbReference>
<evidence type="ECO:0000256" key="6">
    <source>
        <dbReference type="SAM" id="MobiDB-lite"/>
    </source>
</evidence>
<gene>
    <name evidence="7" type="ORF">BATDEDRAFT_88908</name>
</gene>
<sequence>MTNNQPSQKRPMGLRKTKHNGSDNSTDFDLVSKRAKLDSTLTDCTTQSLTDTNSKATQPKQLDTDHGMDQNTISTDEIQDTIIFEVASESDEVEDVEQMLIRGHTDIGEFQSLLEAGQVQEGILLLRGCIHECDKMIRVRNGNIPKATKEEQQLQQVAIAETPTLSAMFYWVYGCALYYLGLAEAQSQTLAESGSEESNPTKLADFIEAAIDRLETGLELGENDPVAICKINGFLGKIKMHKISLVFETPKVVEQLLNECQVHFSIVLDSKLEDKVTWISMMSDIAQICYNYSEKDDIKLEDKKQLTEFSQKIWKIILKEDDRDVNSLVGLGSALLATADELIEAAEQNESEDQLEDALSLLLQAAHYFRSALDLTQDQDKVNVPVLCLLGETCIHLGNLNEDDDEQSINSQTAVSFYIEAVQSFNKVQQSDPEALPAQFAEFLQEWDADMH</sequence>
<evidence type="ECO:0000256" key="4">
    <source>
        <dbReference type="ARBA" id="ARBA00023163"/>
    </source>
</evidence>
<dbReference type="STRING" id="684364.F4P3Q9"/>
<evidence type="ECO:0000256" key="5">
    <source>
        <dbReference type="ARBA" id="ARBA00023242"/>
    </source>
</evidence>
<dbReference type="Proteomes" id="UP000007241">
    <property type="component" value="Unassembled WGS sequence"/>
</dbReference>
<evidence type="ECO:0000256" key="2">
    <source>
        <dbReference type="ARBA" id="ARBA00007273"/>
    </source>
</evidence>
<evidence type="ECO:0000256" key="1">
    <source>
        <dbReference type="ARBA" id="ARBA00004123"/>
    </source>
</evidence>
<keyword evidence="5" id="KW-0539">Nucleus</keyword>
<dbReference type="RefSeq" id="XP_006679178.1">
    <property type="nucleotide sequence ID" value="XM_006679115.1"/>
</dbReference>
<keyword evidence="8" id="KW-1185">Reference proteome</keyword>